<name>A0A9Q1GZA2_HOLLE</name>
<organism evidence="3 4">
    <name type="scientific">Holothuria leucospilota</name>
    <name type="common">Black long sea cucumber</name>
    <name type="synonym">Mertensiothuria leucospilota</name>
    <dbReference type="NCBI Taxonomy" id="206669"/>
    <lineage>
        <taxon>Eukaryota</taxon>
        <taxon>Metazoa</taxon>
        <taxon>Echinodermata</taxon>
        <taxon>Eleutherozoa</taxon>
        <taxon>Echinozoa</taxon>
        <taxon>Holothuroidea</taxon>
        <taxon>Aspidochirotacea</taxon>
        <taxon>Aspidochirotida</taxon>
        <taxon>Holothuriidae</taxon>
        <taxon>Holothuria</taxon>
    </lineage>
</organism>
<reference evidence="3" key="1">
    <citation type="submission" date="2021-10" db="EMBL/GenBank/DDBJ databases">
        <title>Tropical sea cucumber genome reveals ecological adaptation and Cuvierian tubules defense mechanism.</title>
        <authorList>
            <person name="Chen T."/>
        </authorList>
    </citation>
    <scope>NUCLEOTIDE SEQUENCE</scope>
    <source>
        <strain evidence="3">Nanhai2018</strain>
        <tissue evidence="3">Muscle</tissue>
    </source>
</reference>
<feature type="transmembrane region" description="Helical" evidence="2">
    <location>
        <begin position="79"/>
        <end position="106"/>
    </location>
</feature>
<feature type="region of interest" description="Disordered" evidence="1">
    <location>
        <begin position="1"/>
        <end position="35"/>
    </location>
</feature>
<sequence>MGSSIENEQLPGTSPPPLSTSVGDVASEKCPPYSPPSPNQPVYTVSFHNSVPQEVNQPPVLVRYVQFYEPDPPGLRRTIAYSLVLSSILLICVIPVFCAVPALIYASMTETKEGIFWKQNLKYYTRLFHSLLNFSLSRPFPGITMSVRESPMPTSR</sequence>
<evidence type="ECO:0000256" key="1">
    <source>
        <dbReference type="SAM" id="MobiDB-lite"/>
    </source>
</evidence>
<gene>
    <name evidence="3" type="ORF">HOLleu_30732</name>
</gene>
<keyword evidence="2" id="KW-0472">Membrane</keyword>
<dbReference type="AlphaFoldDB" id="A0A9Q1GZA2"/>
<keyword evidence="2" id="KW-1133">Transmembrane helix</keyword>
<proteinExistence type="predicted"/>
<evidence type="ECO:0000313" key="3">
    <source>
        <dbReference type="EMBL" id="KAJ8028484.1"/>
    </source>
</evidence>
<protein>
    <submittedName>
        <fullName evidence="3">Uncharacterized protein</fullName>
    </submittedName>
</protein>
<dbReference type="EMBL" id="JAIZAY010000015">
    <property type="protein sequence ID" value="KAJ8028484.1"/>
    <property type="molecule type" value="Genomic_DNA"/>
</dbReference>
<keyword evidence="4" id="KW-1185">Reference proteome</keyword>
<keyword evidence="2" id="KW-0812">Transmembrane</keyword>
<evidence type="ECO:0000313" key="4">
    <source>
        <dbReference type="Proteomes" id="UP001152320"/>
    </source>
</evidence>
<dbReference type="Proteomes" id="UP001152320">
    <property type="component" value="Chromosome 15"/>
</dbReference>
<comment type="caution">
    <text evidence="3">The sequence shown here is derived from an EMBL/GenBank/DDBJ whole genome shotgun (WGS) entry which is preliminary data.</text>
</comment>
<evidence type="ECO:0000256" key="2">
    <source>
        <dbReference type="SAM" id="Phobius"/>
    </source>
</evidence>
<accession>A0A9Q1GZA2</accession>